<reference evidence="2" key="1">
    <citation type="journal article" date="2005" name="Nature">
        <title>The map-based sequence of the rice genome.</title>
        <authorList>
            <consortium name="International rice genome sequencing project (IRGSP)"/>
            <person name="Matsumoto T."/>
            <person name="Wu J."/>
            <person name="Kanamori H."/>
            <person name="Katayose Y."/>
            <person name="Fujisawa M."/>
            <person name="Namiki N."/>
            <person name="Mizuno H."/>
            <person name="Yamamoto K."/>
            <person name="Antonio B.A."/>
            <person name="Baba T."/>
            <person name="Sakata K."/>
            <person name="Nagamura Y."/>
            <person name="Aoki H."/>
            <person name="Arikawa K."/>
            <person name="Arita K."/>
            <person name="Bito T."/>
            <person name="Chiden Y."/>
            <person name="Fujitsuka N."/>
            <person name="Fukunaka R."/>
            <person name="Hamada M."/>
            <person name="Harada C."/>
            <person name="Hayashi A."/>
            <person name="Hijishita S."/>
            <person name="Honda M."/>
            <person name="Hosokawa S."/>
            <person name="Ichikawa Y."/>
            <person name="Idonuma A."/>
            <person name="Iijima M."/>
            <person name="Ikeda M."/>
            <person name="Ikeno M."/>
            <person name="Ito K."/>
            <person name="Ito S."/>
            <person name="Ito T."/>
            <person name="Ito Y."/>
            <person name="Ito Y."/>
            <person name="Iwabuchi A."/>
            <person name="Kamiya K."/>
            <person name="Karasawa W."/>
            <person name="Kurita K."/>
            <person name="Katagiri S."/>
            <person name="Kikuta A."/>
            <person name="Kobayashi H."/>
            <person name="Kobayashi N."/>
            <person name="Machita K."/>
            <person name="Maehara T."/>
            <person name="Masukawa M."/>
            <person name="Mizubayashi T."/>
            <person name="Mukai Y."/>
            <person name="Nagasaki H."/>
            <person name="Nagata Y."/>
            <person name="Naito S."/>
            <person name="Nakashima M."/>
            <person name="Nakama Y."/>
            <person name="Nakamichi Y."/>
            <person name="Nakamura M."/>
            <person name="Meguro A."/>
            <person name="Negishi M."/>
            <person name="Ohta I."/>
            <person name="Ohta T."/>
            <person name="Okamoto M."/>
            <person name="Ono N."/>
            <person name="Saji S."/>
            <person name="Sakaguchi M."/>
            <person name="Sakai K."/>
            <person name="Shibata M."/>
            <person name="Shimokawa T."/>
            <person name="Song J."/>
            <person name="Takazaki Y."/>
            <person name="Terasawa K."/>
            <person name="Tsugane M."/>
            <person name="Tsuji K."/>
            <person name="Ueda S."/>
            <person name="Waki K."/>
            <person name="Yamagata H."/>
            <person name="Yamamoto M."/>
            <person name="Yamamoto S."/>
            <person name="Yamane H."/>
            <person name="Yoshiki S."/>
            <person name="Yoshihara R."/>
            <person name="Yukawa K."/>
            <person name="Zhong H."/>
            <person name="Yano M."/>
            <person name="Yuan Q."/>
            <person name="Ouyang S."/>
            <person name="Liu J."/>
            <person name="Jones K.M."/>
            <person name="Gansberger K."/>
            <person name="Moffat K."/>
            <person name="Hill J."/>
            <person name="Bera J."/>
            <person name="Fadrosh D."/>
            <person name="Jin S."/>
            <person name="Johri S."/>
            <person name="Kim M."/>
            <person name="Overton L."/>
            <person name="Reardon M."/>
            <person name="Tsitrin T."/>
            <person name="Vuong H."/>
            <person name="Weaver B."/>
            <person name="Ciecko A."/>
            <person name="Tallon L."/>
            <person name="Jackson J."/>
            <person name="Pai G."/>
            <person name="Aken S.V."/>
            <person name="Utterback T."/>
            <person name="Reidmuller S."/>
            <person name="Feldblyum T."/>
            <person name="Hsiao J."/>
            <person name="Zismann V."/>
            <person name="Iobst S."/>
            <person name="de Vazeille A.R."/>
            <person name="Buell C.R."/>
            <person name="Ying K."/>
            <person name="Li Y."/>
            <person name="Lu T."/>
            <person name="Huang Y."/>
            <person name="Zhao Q."/>
            <person name="Feng Q."/>
            <person name="Zhang L."/>
            <person name="Zhu J."/>
            <person name="Weng Q."/>
            <person name="Mu J."/>
            <person name="Lu Y."/>
            <person name="Fan D."/>
            <person name="Liu Y."/>
            <person name="Guan J."/>
            <person name="Zhang Y."/>
            <person name="Yu S."/>
            <person name="Liu X."/>
            <person name="Zhang Y."/>
            <person name="Hong G."/>
            <person name="Han B."/>
            <person name="Choisne N."/>
            <person name="Demange N."/>
            <person name="Orjeda G."/>
            <person name="Samain S."/>
            <person name="Cattolico L."/>
            <person name="Pelletier E."/>
            <person name="Couloux A."/>
            <person name="Segurens B."/>
            <person name="Wincker P."/>
            <person name="D'Hont A."/>
            <person name="Scarpelli C."/>
            <person name="Weissenbach J."/>
            <person name="Salanoubat M."/>
            <person name="Quetier F."/>
            <person name="Yu Y."/>
            <person name="Kim H.R."/>
            <person name="Rambo T."/>
            <person name="Currie J."/>
            <person name="Collura K."/>
            <person name="Luo M."/>
            <person name="Yang T."/>
            <person name="Ammiraju J.S.S."/>
            <person name="Engler F."/>
            <person name="Soderlund C."/>
            <person name="Wing R.A."/>
            <person name="Palmer L.E."/>
            <person name="de la Bastide M."/>
            <person name="Spiegel L."/>
            <person name="Nascimento L."/>
            <person name="Zutavern T."/>
            <person name="O'Shaughnessy A."/>
            <person name="Dike S."/>
            <person name="Dedhia N."/>
            <person name="Preston R."/>
            <person name="Balija V."/>
            <person name="McCombie W.R."/>
            <person name="Chow T."/>
            <person name="Chen H."/>
            <person name="Chung M."/>
            <person name="Chen C."/>
            <person name="Shaw J."/>
            <person name="Wu H."/>
            <person name="Hsiao K."/>
            <person name="Chao Y."/>
            <person name="Chu M."/>
            <person name="Cheng C."/>
            <person name="Hour A."/>
            <person name="Lee P."/>
            <person name="Lin S."/>
            <person name="Lin Y."/>
            <person name="Liou J."/>
            <person name="Liu S."/>
            <person name="Hsing Y."/>
            <person name="Raghuvanshi S."/>
            <person name="Mohanty A."/>
            <person name="Bharti A.K."/>
            <person name="Gaur A."/>
            <person name="Gupta V."/>
            <person name="Kumar D."/>
            <person name="Ravi V."/>
            <person name="Vij S."/>
            <person name="Kapur A."/>
            <person name="Khurana P."/>
            <person name="Khurana P."/>
            <person name="Khurana J.P."/>
            <person name="Tyagi A.K."/>
            <person name="Gaikwad K."/>
            <person name="Singh A."/>
            <person name="Dalal V."/>
            <person name="Srivastava S."/>
            <person name="Dixit A."/>
            <person name="Pal A.K."/>
            <person name="Ghazi I.A."/>
            <person name="Yadav M."/>
            <person name="Pandit A."/>
            <person name="Bhargava A."/>
            <person name="Sureshbabu K."/>
            <person name="Batra K."/>
            <person name="Sharma T.R."/>
            <person name="Mohapatra T."/>
            <person name="Singh N.K."/>
            <person name="Messing J."/>
            <person name="Nelson A.B."/>
            <person name="Fuks G."/>
            <person name="Kavchok S."/>
            <person name="Keizer G."/>
            <person name="Linton E."/>
            <person name="Llaca V."/>
            <person name="Song R."/>
            <person name="Tanyolac B."/>
            <person name="Young S."/>
            <person name="Ho-Il K."/>
            <person name="Hahn J.H."/>
            <person name="Sangsakoo G."/>
            <person name="Vanavichit A."/>
            <person name="de Mattos Luiz.A.T."/>
            <person name="Zimmer P.D."/>
            <person name="Malone G."/>
            <person name="Dellagostin O."/>
            <person name="de Oliveira A.C."/>
            <person name="Bevan M."/>
            <person name="Bancroft I."/>
            <person name="Minx P."/>
            <person name="Cordum H."/>
            <person name="Wilson R."/>
            <person name="Cheng Z."/>
            <person name="Jin W."/>
            <person name="Jiang J."/>
            <person name="Leong S.A."/>
            <person name="Iwama H."/>
            <person name="Gojobori T."/>
            <person name="Itoh T."/>
            <person name="Niimura Y."/>
            <person name="Fujii Y."/>
            <person name="Habara T."/>
            <person name="Sakai H."/>
            <person name="Sato Y."/>
            <person name="Wilson G."/>
            <person name="Kumar K."/>
            <person name="McCouch S."/>
            <person name="Juretic N."/>
            <person name="Hoen D."/>
            <person name="Wright S."/>
            <person name="Bruskiewich R."/>
            <person name="Bureau T."/>
            <person name="Miyao A."/>
            <person name="Hirochika H."/>
            <person name="Nishikawa T."/>
            <person name="Kadowaki K."/>
            <person name="Sugiura M."/>
            <person name="Burr B."/>
            <person name="Sasaki T."/>
        </authorList>
    </citation>
    <scope>NUCLEOTIDE SEQUENCE [LARGE SCALE GENOMIC DNA]</scope>
    <source>
        <strain evidence="2">cv. Nipponbare</strain>
    </source>
</reference>
<gene>
    <name evidence="1" type="ORF">OJ1653_D06.6</name>
</gene>
<sequence length="631" mass="71255">MIDVRTHARDGTVSTENCFPRCRFGGPRFPSISITPYLAFFIRENATPNQSLDSLRSPFFLPLNRRSSRWYKLAGVLAARIVLGARGRTSRVAQKWRDSLQEGGKAGGVLSCPLFEAEPVGAPMETRGKKRKRERELLAIPSSPARVQSPWIHLPPCIRAHKLESGCDDDVLNAANALTMVCAKSPEAVIDFVCRVSPATAVRSLNWDIVRDGDSTKAYDNLAKKMYEKCRKGVTGDQVKYFWGECRKRLNMWVWLEGQATGLGRDPVTSAIVADAYWWKSKNVDALLLGTTPMSPEQYQPLHRINSKGCSKKSRGNSAGEALERLVSLWMESMERLARAKVEAKSKGSEACMELVEADGHPVPGPVWHAAVRVFTYPHYCSCFMKLPTAEARSVYILMMAQSLPAVPWPTAMSNDDWNSHGTGEQDWSEEDDAIINVLACSLELNQRAARRVPVQTGISWMLETMANPRQCKAMFRLKAEQIHSLHDLLSSKYHLHGSWEEIVQTETPTTEIPQNDDDLVHTRIIQAAFALHNFKKDSRDVNYRHNHPLYNGNPIVQEHPYFIHMYYATNSEQAMSALRDCIADAVYNHYRVRAGLLTTAMSHDAFDRNCQWSKRCRHVPNCRCQTEPYS</sequence>
<organism evidence="1 2">
    <name type="scientific">Oryza sativa subsp. japonica</name>
    <name type="common">Rice</name>
    <dbReference type="NCBI Taxonomy" id="39947"/>
    <lineage>
        <taxon>Eukaryota</taxon>
        <taxon>Viridiplantae</taxon>
        <taxon>Streptophyta</taxon>
        <taxon>Embryophyta</taxon>
        <taxon>Tracheophyta</taxon>
        <taxon>Spermatophyta</taxon>
        <taxon>Magnoliopsida</taxon>
        <taxon>Liliopsida</taxon>
        <taxon>Poales</taxon>
        <taxon>Poaceae</taxon>
        <taxon>BOP clade</taxon>
        <taxon>Oryzoideae</taxon>
        <taxon>Oryzeae</taxon>
        <taxon>Oryzinae</taxon>
        <taxon>Oryza</taxon>
        <taxon>Oryza sativa</taxon>
    </lineage>
</organism>
<dbReference type="AlphaFoldDB" id="Q53WN4"/>
<dbReference type="Proteomes" id="UP000000763">
    <property type="component" value="Chromosome 5"/>
</dbReference>
<dbReference type="PANTHER" id="PTHR47069">
    <property type="match status" value="1"/>
</dbReference>
<evidence type="ECO:0000313" key="1">
    <source>
        <dbReference type="EMBL" id="AAV67836.1"/>
    </source>
</evidence>
<evidence type="ECO:0000313" key="2">
    <source>
        <dbReference type="Proteomes" id="UP000000763"/>
    </source>
</evidence>
<dbReference type="EMBL" id="AC115634">
    <property type="protein sequence ID" value="AAV67836.1"/>
    <property type="molecule type" value="Genomic_DNA"/>
</dbReference>
<name>Q53WN4_ORYSJ</name>
<reference evidence="2" key="2">
    <citation type="journal article" date="2008" name="Nucleic Acids Res.">
        <title>The rice annotation project database (RAP-DB): 2008 update.</title>
        <authorList>
            <consortium name="The rice annotation project (RAP)"/>
        </authorList>
    </citation>
    <scope>GENOME REANNOTATION</scope>
    <source>
        <strain evidence="2">cv. Nipponbare</strain>
    </source>
</reference>
<dbReference type="PANTHER" id="PTHR47069:SF11">
    <property type="entry name" value="OS04G0275550 PROTEIN"/>
    <property type="match status" value="1"/>
</dbReference>
<accession>Q53WN4</accession>
<protein>
    <submittedName>
        <fullName evidence="1">Uncharacterized protein</fullName>
    </submittedName>
</protein>
<proteinExistence type="predicted"/>